<comment type="caution">
    <text evidence="6">The sequence shown here is derived from an EMBL/GenBank/DDBJ whole genome shotgun (WGS) entry which is preliminary data.</text>
</comment>
<protein>
    <submittedName>
        <fullName evidence="6">ABC transporter ATP-binding protein</fullName>
    </submittedName>
</protein>
<dbReference type="GO" id="GO:0005524">
    <property type="term" value="F:ATP binding"/>
    <property type="evidence" value="ECO:0007669"/>
    <property type="project" value="UniProtKB-KW"/>
</dbReference>
<dbReference type="SUPFAM" id="SSF50331">
    <property type="entry name" value="MOP-like"/>
    <property type="match status" value="1"/>
</dbReference>
<dbReference type="PROSITE" id="PS00211">
    <property type="entry name" value="ABC_TRANSPORTER_1"/>
    <property type="match status" value="1"/>
</dbReference>
<dbReference type="InterPro" id="IPR017871">
    <property type="entry name" value="ABC_transporter-like_CS"/>
</dbReference>
<dbReference type="Pfam" id="PF00005">
    <property type="entry name" value="ABC_tran"/>
    <property type="match status" value="1"/>
</dbReference>
<accession>A0ABS8CS59</accession>
<dbReference type="EMBL" id="JACDXX010000034">
    <property type="protein sequence ID" value="MCB5412227.1"/>
    <property type="molecule type" value="Genomic_DNA"/>
</dbReference>
<feature type="domain" description="ABC transporter" evidence="5">
    <location>
        <begin position="5"/>
        <end position="251"/>
    </location>
</feature>
<evidence type="ECO:0000256" key="1">
    <source>
        <dbReference type="ARBA" id="ARBA00005417"/>
    </source>
</evidence>
<keyword evidence="3" id="KW-0547">Nucleotide-binding</keyword>
<proteinExistence type="inferred from homology"/>
<dbReference type="PANTHER" id="PTHR43875:SF1">
    <property type="entry name" value="OSMOPROTECTIVE COMPOUNDS UPTAKE ATP-BINDING PROTEIN GGTA"/>
    <property type="match status" value="1"/>
</dbReference>
<gene>
    <name evidence="6" type="ORF">H0485_19830</name>
</gene>
<evidence type="ECO:0000256" key="3">
    <source>
        <dbReference type="ARBA" id="ARBA00022741"/>
    </source>
</evidence>
<evidence type="ECO:0000256" key="2">
    <source>
        <dbReference type="ARBA" id="ARBA00022448"/>
    </source>
</evidence>
<keyword evidence="2" id="KW-0813">Transport</keyword>
<dbReference type="SMART" id="SM00382">
    <property type="entry name" value="AAA"/>
    <property type="match status" value="1"/>
</dbReference>
<dbReference type="InterPro" id="IPR003593">
    <property type="entry name" value="AAA+_ATPase"/>
</dbReference>
<sequence length="382" mass="41187">MASSLTLNGITKRHGAQTTLKGVSLDIRPGEFLTLVGPSGCGKSTLLRIIAGLMAQDEGSMAIDGQLIDALAPKARDIAMVFQSYALYPHMSVAKNISLPLEAQRLSLAGRMFGRLWPFSAATRREIAAEVDRVAAQVELGSLLSRLPAALSGGQRQRVAVARAMIRAPRIFLMDEPLSNLDARLRVQMREEISHLHRKLGATFVYVTHDQTEAMTMSSRVALMMGGEIVQCDTPAALYSNPQDLRVAQFIGSPGVNVIASDDLALWGPLGVRLAEAQITPMQFALRPEALRPGTGALTTRARIERREDLGHGQLLFCRQIDGNARLTLRSTAAELAQIDLSGGIIDISADPAQLMMFNAQGKRQLLKGLAPGAAVQRSAHV</sequence>
<dbReference type="InterPro" id="IPR003439">
    <property type="entry name" value="ABC_transporter-like_ATP-bd"/>
</dbReference>
<dbReference type="InterPro" id="IPR008995">
    <property type="entry name" value="Mo/tungstate-bd_C_term_dom"/>
</dbReference>
<dbReference type="SUPFAM" id="SSF52540">
    <property type="entry name" value="P-loop containing nucleoside triphosphate hydrolases"/>
    <property type="match status" value="1"/>
</dbReference>
<dbReference type="InterPro" id="IPR027417">
    <property type="entry name" value="P-loop_NTPase"/>
</dbReference>
<keyword evidence="4 6" id="KW-0067">ATP-binding</keyword>
<evidence type="ECO:0000313" key="6">
    <source>
        <dbReference type="EMBL" id="MCB5412227.1"/>
    </source>
</evidence>
<keyword evidence="7" id="KW-1185">Reference proteome</keyword>
<dbReference type="Proteomes" id="UP001198571">
    <property type="component" value="Unassembled WGS sequence"/>
</dbReference>
<dbReference type="PANTHER" id="PTHR43875">
    <property type="entry name" value="MALTODEXTRIN IMPORT ATP-BINDING PROTEIN MSMX"/>
    <property type="match status" value="1"/>
</dbReference>
<reference evidence="6 7" key="1">
    <citation type="submission" date="2020-07" db="EMBL/GenBank/DDBJ databases">
        <title>Pseudogemmobacter sp. nov., isolated from poultry manure in Taiwan.</title>
        <authorList>
            <person name="Lin S.-Y."/>
            <person name="Tang Y.-S."/>
            <person name="Young C.-C."/>
        </authorList>
    </citation>
    <scope>NUCLEOTIDE SEQUENCE [LARGE SCALE GENOMIC DNA]</scope>
    <source>
        <strain evidence="6 7">CC-YST710</strain>
    </source>
</reference>
<dbReference type="PROSITE" id="PS50893">
    <property type="entry name" value="ABC_TRANSPORTER_2"/>
    <property type="match status" value="1"/>
</dbReference>
<name>A0ABS8CS59_9RHOB</name>
<comment type="similarity">
    <text evidence="1">Belongs to the ABC transporter superfamily.</text>
</comment>
<dbReference type="InterPro" id="IPR047641">
    <property type="entry name" value="ABC_transpr_MalK/UgpC-like"/>
</dbReference>
<organism evidence="6 7">
    <name type="scientific">Pseudogemmobacter faecipullorum</name>
    <dbReference type="NCBI Taxonomy" id="2755041"/>
    <lineage>
        <taxon>Bacteria</taxon>
        <taxon>Pseudomonadati</taxon>
        <taxon>Pseudomonadota</taxon>
        <taxon>Alphaproteobacteria</taxon>
        <taxon>Rhodobacterales</taxon>
        <taxon>Paracoccaceae</taxon>
        <taxon>Pseudogemmobacter</taxon>
    </lineage>
</organism>
<evidence type="ECO:0000259" key="5">
    <source>
        <dbReference type="PROSITE" id="PS50893"/>
    </source>
</evidence>
<evidence type="ECO:0000256" key="4">
    <source>
        <dbReference type="ARBA" id="ARBA00022840"/>
    </source>
</evidence>
<dbReference type="Gene3D" id="3.40.50.300">
    <property type="entry name" value="P-loop containing nucleotide triphosphate hydrolases"/>
    <property type="match status" value="1"/>
</dbReference>
<evidence type="ECO:0000313" key="7">
    <source>
        <dbReference type="Proteomes" id="UP001198571"/>
    </source>
</evidence>
<dbReference type="RefSeq" id="WP_226937651.1">
    <property type="nucleotide sequence ID" value="NZ_JACDXX010000034.1"/>
</dbReference>